<dbReference type="OrthoDB" id="9792278at2"/>
<dbReference type="SUPFAM" id="SSF53167">
    <property type="entry name" value="Purine and uridine phosphorylases"/>
    <property type="match status" value="1"/>
</dbReference>
<dbReference type="RefSeq" id="WP_158353305.1">
    <property type="nucleotide sequence ID" value="NZ_CP034852.1"/>
</dbReference>
<protein>
    <recommendedName>
        <fullName evidence="2">adenosylhomocysteine nucleosidase</fullName>
        <ecNumber evidence="2">3.2.2.9</ecNumber>
    </recommendedName>
</protein>
<dbReference type="Gene3D" id="3.40.50.1580">
    <property type="entry name" value="Nucleoside phosphorylase domain"/>
    <property type="match status" value="1"/>
</dbReference>
<proteinExistence type="predicted"/>
<keyword evidence="5" id="KW-0486">Methionine biosynthesis</keyword>
<dbReference type="EC" id="3.2.2.9" evidence="2"/>
<keyword evidence="3" id="KW-0028">Amino-acid biosynthesis</keyword>
<organism evidence="7 8">
    <name type="scientific">Buchnera aphidicola</name>
    <name type="common">Thelaxes californica</name>
    <dbReference type="NCBI Taxonomy" id="1315998"/>
    <lineage>
        <taxon>Bacteria</taxon>
        <taxon>Pseudomonadati</taxon>
        <taxon>Pseudomonadota</taxon>
        <taxon>Gammaproteobacteria</taxon>
        <taxon>Enterobacterales</taxon>
        <taxon>Erwiniaceae</taxon>
        <taxon>Buchnera</taxon>
    </lineage>
</organism>
<dbReference type="EMBL" id="CP034852">
    <property type="protein sequence ID" value="QCI26712.1"/>
    <property type="molecule type" value="Genomic_DNA"/>
</dbReference>
<evidence type="ECO:0000259" key="6">
    <source>
        <dbReference type="Pfam" id="PF01048"/>
    </source>
</evidence>
<evidence type="ECO:0000256" key="3">
    <source>
        <dbReference type="ARBA" id="ARBA00022605"/>
    </source>
</evidence>
<accession>A0A4D6YC92</accession>
<dbReference type="GO" id="GO:0008930">
    <property type="term" value="F:methylthioadenosine nucleosidase activity"/>
    <property type="evidence" value="ECO:0007669"/>
    <property type="project" value="InterPro"/>
</dbReference>
<evidence type="ECO:0000313" key="7">
    <source>
        <dbReference type="EMBL" id="QCI26712.1"/>
    </source>
</evidence>
<dbReference type="GO" id="GO:0019509">
    <property type="term" value="P:L-methionine salvage from methylthioadenosine"/>
    <property type="evidence" value="ECO:0007669"/>
    <property type="project" value="UniProtKB-UniPathway"/>
</dbReference>
<dbReference type="GO" id="GO:0019284">
    <property type="term" value="P:L-methionine salvage from S-adenosylmethionine"/>
    <property type="evidence" value="ECO:0007669"/>
    <property type="project" value="TreeGrafter"/>
</dbReference>
<dbReference type="PANTHER" id="PTHR46832:SF1">
    <property type="entry name" value="5'-METHYLTHIOADENOSINE_S-ADENOSYLHOMOCYSTEINE NUCLEOSIDASE"/>
    <property type="match status" value="1"/>
</dbReference>
<evidence type="ECO:0000256" key="2">
    <source>
        <dbReference type="ARBA" id="ARBA00011974"/>
    </source>
</evidence>
<dbReference type="Pfam" id="PF01048">
    <property type="entry name" value="PNP_UDP_1"/>
    <property type="match status" value="1"/>
</dbReference>
<keyword evidence="8" id="KW-1185">Reference proteome</keyword>
<dbReference type="UniPathway" id="UPA00904">
    <property type="reaction ID" value="UER00871"/>
</dbReference>
<reference evidence="7 8" key="2">
    <citation type="submission" date="2019-05" db="EMBL/GenBank/DDBJ databases">
        <title>Genome evolution of the obligate endosymbiont Buchnera aphidicola.</title>
        <authorList>
            <person name="Moran N.A."/>
        </authorList>
    </citation>
    <scope>NUCLEOTIDE SEQUENCE [LARGE SCALE GENOMIC DNA]</scope>
    <source>
        <strain evidence="7 8">Tca</strain>
    </source>
</reference>
<dbReference type="InterPro" id="IPR010049">
    <property type="entry name" value="MTA_SAH_Nsdase"/>
</dbReference>
<keyword evidence="4 7" id="KW-0378">Hydrolase</keyword>
<evidence type="ECO:0000256" key="5">
    <source>
        <dbReference type="ARBA" id="ARBA00023167"/>
    </source>
</evidence>
<dbReference type="InterPro" id="IPR000845">
    <property type="entry name" value="Nucleoside_phosphorylase_d"/>
</dbReference>
<reference evidence="7 8" key="1">
    <citation type="submission" date="2018-12" db="EMBL/GenBank/DDBJ databases">
        <authorList>
            <person name="Chong R.A."/>
        </authorList>
    </citation>
    <scope>NUCLEOTIDE SEQUENCE [LARGE SCALE GENOMIC DNA]</scope>
    <source>
        <strain evidence="7 8">Tca</strain>
    </source>
</reference>
<dbReference type="Proteomes" id="UP000298782">
    <property type="component" value="Chromosome"/>
</dbReference>
<evidence type="ECO:0000313" key="8">
    <source>
        <dbReference type="Proteomes" id="UP000298782"/>
    </source>
</evidence>
<dbReference type="InterPro" id="IPR035994">
    <property type="entry name" value="Nucleoside_phosphorylase_sf"/>
</dbReference>
<feature type="domain" description="Nucleoside phosphorylase" evidence="6">
    <location>
        <begin position="2"/>
        <end position="179"/>
    </location>
</feature>
<evidence type="ECO:0000256" key="4">
    <source>
        <dbReference type="ARBA" id="ARBA00022801"/>
    </source>
</evidence>
<dbReference type="NCBIfam" id="TIGR01704">
    <property type="entry name" value="MTA_SAH-Nsdase"/>
    <property type="match status" value="1"/>
</dbReference>
<keyword evidence="7" id="KW-0326">Glycosidase</keyword>
<dbReference type="GO" id="GO:0005829">
    <property type="term" value="C:cytosol"/>
    <property type="evidence" value="ECO:0007669"/>
    <property type="project" value="TreeGrafter"/>
</dbReference>
<dbReference type="CDD" id="cd09008">
    <property type="entry name" value="MTAN"/>
    <property type="match status" value="1"/>
</dbReference>
<dbReference type="GO" id="GO:0009164">
    <property type="term" value="P:nucleoside catabolic process"/>
    <property type="evidence" value="ECO:0007669"/>
    <property type="project" value="InterPro"/>
</dbReference>
<sequence>MIIQSGIGKVSAAAATTFLILNYQPNIIINIGSCGAIHQNKNLKQIFLPNKCIYHDVDVTIFNYKLGQIPLFPDYFYVNHTLLKFAILTAKKLNIHFTKGLIITGDTFLNDHKSKKRILKYFSKSIAIDMESCAIAQTAFMFKVPLLIIKFISDFSDKNSKQDFSQSFFNHSKKIAKILSCIFLYFNHTMLKK</sequence>
<comment type="pathway">
    <text evidence="1">Amino-acid biosynthesis; L-methionine biosynthesis via salvage pathway; S-methyl-5-thio-alpha-D-ribose 1-phosphate from S-methyl-5'-thioadenosine (hydrolase route): step 1/2.</text>
</comment>
<dbReference type="GO" id="GO:0008782">
    <property type="term" value="F:adenosylhomocysteine nucleosidase activity"/>
    <property type="evidence" value="ECO:0007669"/>
    <property type="project" value="UniProtKB-EC"/>
</dbReference>
<dbReference type="AlphaFoldDB" id="A0A4D6YC92"/>
<gene>
    <name evidence="7" type="primary">mtnN</name>
    <name evidence="7" type="ORF">D9V80_00840</name>
</gene>
<evidence type="ECO:0000256" key="1">
    <source>
        <dbReference type="ARBA" id="ARBA00004945"/>
    </source>
</evidence>
<dbReference type="PANTHER" id="PTHR46832">
    <property type="entry name" value="5'-METHYLTHIOADENOSINE/S-ADENOSYLHOMOCYSTEINE NUCLEOSIDASE"/>
    <property type="match status" value="1"/>
</dbReference>
<name>A0A4D6YC92_9GAMM</name>